<feature type="non-terminal residue" evidence="1">
    <location>
        <position position="1"/>
    </location>
</feature>
<evidence type="ECO:0000313" key="1">
    <source>
        <dbReference type="EMBL" id="CAH3145781.1"/>
    </source>
</evidence>
<comment type="caution">
    <text evidence="1">The sequence shown here is derived from an EMBL/GenBank/DDBJ whole genome shotgun (WGS) entry which is preliminary data.</text>
</comment>
<dbReference type="Proteomes" id="UP001159405">
    <property type="component" value="Unassembled WGS sequence"/>
</dbReference>
<keyword evidence="2" id="KW-1185">Reference proteome</keyword>
<dbReference type="EMBL" id="CALNXK010000077">
    <property type="protein sequence ID" value="CAH3145781.1"/>
    <property type="molecule type" value="Genomic_DNA"/>
</dbReference>
<sequence length="133" mass="14963">EVGARFESLFECSLNFQSASYLNRQCIHIGRMSQCCTSWSQCSIASCATLTKNMFFAGGLVELGLEKEIDVCGNEYECLWVKSINTVINYVEPALLEIMPELHKVPVIHEILVFKALAHVKRTATGPDDMPFW</sequence>
<evidence type="ECO:0000313" key="2">
    <source>
        <dbReference type="Proteomes" id="UP001159405"/>
    </source>
</evidence>
<protein>
    <submittedName>
        <fullName evidence="1">Uncharacterized protein</fullName>
    </submittedName>
</protein>
<name>A0ABN8PKK6_9CNID</name>
<reference evidence="1 2" key="1">
    <citation type="submission" date="2022-05" db="EMBL/GenBank/DDBJ databases">
        <authorList>
            <consortium name="Genoscope - CEA"/>
            <person name="William W."/>
        </authorList>
    </citation>
    <scope>NUCLEOTIDE SEQUENCE [LARGE SCALE GENOMIC DNA]</scope>
</reference>
<accession>A0ABN8PKK6</accession>
<proteinExistence type="predicted"/>
<gene>
    <name evidence="1" type="ORF">PLOB_00044861</name>
</gene>
<organism evidence="1 2">
    <name type="scientific">Porites lobata</name>
    <dbReference type="NCBI Taxonomy" id="104759"/>
    <lineage>
        <taxon>Eukaryota</taxon>
        <taxon>Metazoa</taxon>
        <taxon>Cnidaria</taxon>
        <taxon>Anthozoa</taxon>
        <taxon>Hexacorallia</taxon>
        <taxon>Scleractinia</taxon>
        <taxon>Fungiina</taxon>
        <taxon>Poritidae</taxon>
        <taxon>Porites</taxon>
    </lineage>
</organism>